<feature type="region of interest" description="Disordered" evidence="1">
    <location>
        <begin position="57"/>
        <end position="85"/>
    </location>
</feature>
<evidence type="ECO:0000256" key="1">
    <source>
        <dbReference type="SAM" id="MobiDB-lite"/>
    </source>
</evidence>
<reference evidence="2 3" key="1">
    <citation type="submission" date="2018-10" db="EMBL/GenBank/DDBJ databases">
        <title>Genome assembly for a Yunnan-Guizhou Plateau 3E fish, Anabarilius grahami (Regan), and its evolutionary and genetic applications.</title>
        <authorList>
            <person name="Jiang W."/>
        </authorList>
    </citation>
    <scope>NUCLEOTIDE SEQUENCE [LARGE SCALE GENOMIC DNA]</scope>
    <source>
        <strain evidence="2">AG-KIZ</strain>
        <tissue evidence="2">Muscle</tissue>
    </source>
</reference>
<sequence>MEADWNETRYGASASAKAPQLPVHTRGNRITVREARHCRERGLSGLSVRGVDVTERMIPKDPIHSQRKNPHLRAQEKEPLPPSRD</sequence>
<gene>
    <name evidence="2" type="ORF">DPX16_1350</name>
</gene>
<proteinExistence type="predicted"/>
<evidence type="ECO:0000313" key="3">
    <source>
        <dbReference type="Proteomes" id="UP000281406"/>
    </source>
</evidence>
<keyword evidence="3" id="KW-1185">Reference proteome</keyword>
<comment type="caution">
    <text evidence="2">The sequence shown here is derived from an EMBL/GenBank/DDBJ whole genome shotgun (WGS) entry which is preliminary data.</text>
</comment>
<dbReference type="Proteomes" id="UP000281406">
    <property type="component" value="Unassembled WGS sequence"/>
</dbReference>
<accession>A0A3N0Y7H8</accession>
<feature type="region of interest" description="Disordered" evidence="1">
    <location>
        <begin position="1"/>
        <end position="27"/>
    </location>
</feature>
<organism evidence="2 3">
    <name type="scientific">Anabarilius grahami</name>
    <name type="common">Kanglang fish</name>
    <name type="synonym">Barilius grahami</name>
    <dbReference type="NCBI Taxonomy" id="495550"/>
    <lineage>
        <taxon>Eukaryota</taxon>
        <taxon>Metazoa</taxon>
        <taxon>Chordata</taxon>
        <taxon>Craniata</taxon>
        <taxon>Vertebrata</taxon>
        <taxon>Euteleostomi</taxon>
        <taxon>Actinopterygii</taxon>
        <taxon>Neopterygii</taxon>
        <taxon>Teleostei</taxon>
        <taxon>Ostariophysi</taxon>
        <taxon>Cypriniformes</taxon>
        <taxon>Xenocyprididae</taxon>
        <taxon>Xenocypridinae</taxon>
        <taxon>Xenocypridinae incertae sedis</taxon>
        <taxon>Anabarilius</taxon>
    </lineage>
</organism>
<dbReference type="AlphaFoldDB" id="A0A3N0Y7H8"/>
<protein>
    <submittedName>
        <fullName evidence="2">Uncharacterized protein</fullName>
    </submittedName>
</protein>
<dbReference type="EMBL" id="RJVU01050255">
    <property type="protein sequence ID" value="ROL42165.1"/>
    <property type="molecule type" value="Genomic_DNA"/>
</dbReference>
<evidence type="ECO:0000313" key="2">
    <source>
        <dbReference type="EMBL" id="ROL42165.1"/>
    </source>
</evidence>
<feature type="compositionally biased region" description="Basic and acidic residues" evidence="1">
    <location>
        <begin position="73"/>
        <end position="85"/>
    </location>
</feature>
<name>A0A3N0Y7H8_ANAGA</name>